<comment type="caution">
    <text evidence="2">The sequence shown here is derived from an EMBL/GenBank/DDBJ whole genome shotgun (WGS) entry which is preliminary data.</text>
</comment>
<reference evidence="2 3" key="1">
    <citation type="submission" date="2019-03" db="EMBL/GenBank/DDBJ databases">
        <title>Genomic Encyclopedia of Type Strains, Phase IV (KMG-IV): sequencing the most valuable type-strain genomes for metagenomic binning, comparative biology and taxonomic classification.</title>
        <authorList>
            <person name="Goeker M."/>
        </authorList>
    </citation>
    <scope>NUCLEOTIDE SEQUENCE [LARGE SCALE GENOMIC DNA]</scope>
    <source>
        <strain evidence="2 3">DSM 13587</strain>
    </source>
</reference>
<accession>A0A4R3N1X4</accession>
<keyword evidence="3" id="KW-1185">Reference proteome</keyword>
<dbReference type="InterPro" id="IPR025392">
    <property type="entry name" value="DUF4124"/>
</dbReference>
<feature type="domain" description="DUF4124" evidence="1">
    <location>
        <begin position="24"/>
        <end position="84"/>
    </location>
</feature>
<sequence length="333" mass="37900">MRNRFTPARSVPRSLMTVALLGLCLLATGWPERSDAQKQMYRWVDEQGEVQYTDQPPPAQLGQGHTRLNEVGVRTETIPPPPTEEELRQAREQERLQAEAARLIEQQKAADQALLQTYRTIDDLLLARRGRIAAIEAPIQAKRDAMRPEQEHLGKLHEEKAALERAGKAVPASLADSIAQSETHLRESYAFILEQTLKKGPVRQEFAQNAERYRMLKKLPAPTPSEMAGDPASNDPISCQGAEQCGQYWQRAMDYFRAHTNPKDEIAGPGLLLSWRKDEREDRRFALIWAQKSAADPVYLYFDLDCRERLTARPCSTEQDQRIRDGFRAAVTR</sequence>
<dbReference type="EMBL" id="SMAO01000003">
    <property type="protein sequence ID" value="TCT21936.1"/>
    <property type="molecule type" value="Genomic_DNA"/>
</dbReference>
<dbReference type="RefSeq" id="WP_132976355.1">
    <property type="nucleotide sequence ID" value="NZ_SMAO01000003.1"/>
</dbReference>
<protein>
    <submittedName>
        <fullName evidence="2">Uncharacterized protein DUF4124</fullName>
    </submittedName>
</protein>
<name>A0A4R3N1X4_9GAMM</name>
<dbReference type="AlphaFoldDB" id="A0A4R3N1X4"/>
<organism evidence="2 3">
    <name type="scientific">Thiobaca trueperi</name>
    <dbReference type="NCBI Taxonomy" id="127458"/>
    <lineage>
        <taxon>Bacteria</taxon>
        <taxon>Pseudomonadati</taxon>
        <taxon>Pseudomonadota</taxon>
        <taxon>Gammaproteobacteria</taxon>
        <taxon>Chromatiales</taxon>
        <taxon>Chromatiaceae</taxon>
        <taxon>Thiobaca</taxon>
    </lineage>
</organism>
<dbReference type="Pfam" id="PF13511">
    <property type="entry name" value="DUF4124"/>
    <property type="match status" value="1"/>
</dbReference>
<gene>
    <name evidence="2" type="ORF">EDC35_10334</name>
</gene>
<evidence type="ECO:0000259" key="1">
    <source>
        <dbReference type="Pfam" id="PF13511"/>
    </source>
</evidence>
<evidence type="ECO:0000313" key="2">
    <source>
        <dbReference type="EMBL" id="TCT21936.1"/>
    </source>
</evidence>
<proteinExistence type="predicted"/>
<dbReference type="OrthoDB" id="7064973at2"/>
<dbReference type="Proteomes" id="UP000295717">
    <property type="component" value="Unassembled WGS sequence"/>
</dbReference>
<evidence type="ECO:0000313" key="3">
    <source>
        <dbReference type="Proteomes" id="UP000295717"/>
    </source>
</evidence>